<dbReference type="HOGENOM" id="CLU_719230_0_0_0"/>
<name>I0ILP9_LEPFC</name>
<dbReference type="Pfam" id="PF00543">
    <property type="entry name" value="P-II"/>
    <property type="match status" value="1"/>
</dbReference>
<dbReference type="InterPro" id="IPR015867">
    <property type="entry name" value="N-reg_PII/ATP_PRibTrfase_C"/>
</dbReference>
<dbReference type="PATRIC" id="fig|1162668.3.peg.562"/>
<evidence type="ECO:0000259" key="2">
    <source>
        <dbReference type="Pfam" id="PF00174"/>
    </source>
</evidence>
<reference evidence="4" key="2">
    <citation type="submission" date="2012-03" db="EMBL/GenBank/DDBJ databases">
        <title>The complete genome sequence of the pioneer microbe on fresh volcanic deposit, Leptospirillum ferrooxidans strain C2-3.</title>
        <authorList>
            <person name="Fujimura R."/>
            <person name="Sato Y."/>
            <person name="Nishizawa T."/>
            <person name="Nanba K."/>
            <person name="Oshima K."/>
            <person name="Hattori M."/>
            <person name="Kamijo T."/>
            <person name="Ohta H."/>
        </authorList>
    </citation>
    <scope>NUCLEOTIDE SEQUENCE [LARGE SCALE GENOMIC DNA]</scope>
    <source>
        <strain evidence="4">C2-3</strain>
    </source>
</reference>
<dbReference type="PROSITE" id="PS51343">
    <property type="entry name" value="PII_GLNB_DOM"/>
    <property type="match status" value="1"/>
</dbReference>
<dbReference type="RefSeq" id="WP_014448691.1">
    <property type="nucleotide sequence ID" value="NC_017094.1"/>
</dbReference>
<gene>
    <name evidence="3" type="ordered locus">LFE_0480</name>
</gene>
<dbReference type="OrthoDB" id="9778777at2"/>
<dbReference type="SMART" id="SM00938">
    <property type="entry name" value="P-II"/>
    <property type="match status" value="1"/>
</dbReference>
<dbReference type="GO" id="GO:0030234">
    <property type="term" value="F:enzyme regulator activity"/>
    <property type="evidence" value="ECO:0007669"/>
    <property type="project" value="InterPro"/>
</dbReference>
<evidence type="ECO:0000313" key="4">
    <source>
        <dbReference type="Proteomes" id="UP000007382"/>
    </source>
</evidence>
<proteinExistence type="predicted"/>
<dbReference type="STRING" id="1162668.LFE_0480"/>
<dbReference type="KEGG" id="lfc:LFE_0480"/>
<dbReference type="AlphaFoldDB" id="I0ILP9"/>
<dbReference type="InterPro" id="IPR000572">
    <property type="entry name" value="OxRdtase_Mopterin-bd_dom"/>
</dbReference>
<dbReference type="Gene3D" id="3.90.420.10">
    <property type="entry name" value="Oxidoreductase, molybdopterin-binding domain"/>
    <property type="match status" value="1"/>
</dbReference>
<dbReference type="eggNOG" id="COG0347">
    <property type="taxonomic scope" value="Bacteria"/>
</dbReference>
<dbReference type="Gene3D" id="3.30.70.120">
    <property type="match status" value="1"/>
</dbReference>
<dbReference type="GO" id="GO:0005829">
    <property type="term" value="C:cytosol"/>
    <property type="evidence" value="ECO:0007669"/>
    <property type="project" value="TreeGrafter"/>
</dbReference>
<dbReference type="InterPro" id="IPR036374">
    <property type="entry name" value="OxRdtase_Mopterin-bd_sf"/>
</dbReference>
<dbReference type="PANTHER" id="PTHR30115:SF11">
    <property type="entry name" value="NITROGEN REGULATORY PROTEIN P-II HOMOLOG"/>
    <property type="match status" value="1"/>
</dbReference>
<protein>
    <submittedName>
        <fullName evidence="3">Putative PII family nitrogen regulatory protein</fullName>
    </submittedName>
</protein>
<dbReference type="InterPro" id="IPR011322">
    <property type="entry name" value="N-reg_PII-like_a/b"/>
</dbReference>
<dbReference type="PRINTS" id="PR00340">
    <property type="entry name" value="PIIGLNB"/>
</dbReference>
<dbReference type="SUPFAM" id="SSF56524">
    <property type="entry name" value="Oxidoreductase molybdopterin-binding domain"/>
    <property type="match status" value="1"/>
</dbReference>
<dbReference type="CDD" id="cd00321">
    <property type="entry name" value="SO_family_Moco"/>
    <property type="match status" value="1"/>
</dbReference>
<accession>I0ILP9</accession>
<evidence type="ECO:0000313" key="3">
    <source>
        <dbReference type="EMBL" id="BAM06198.1"/>
    </source>
</evidence>
<reference evidence="3 4" key="1">
    <citation type="journal article" date="2012" name="J. Bacteriol.">
        <title>Complete Genome Sequence of Leptospirillum ferrooxidans Strain C2-3, Isolated from a Fresh Volcanic Ash Deposit on the Island of Miyake, Japan.</title>
        <authorList>
            <person name="Fujimura R."/>
            <person name="Sato Y."/>
            <person name="Nishizawa T."/>
            <person name="Oshima K."/>
            <person name="Kim S.-W."/>
            <person name="Hattori M."/>
            <person name="Kamijo T."/>
            <person name="Ohta H."/>
        </authorList>
    </citation>
    <scope>NUCLEOTIDE SEQUENCE [LARGE SCALE GENOMIC DNA]</scope>
    <source>
        <strain evidence="3 4">C2-3</strain>
    </source>
</reference>
<feature type="region of interest" description="Disordered" evidence="1">
    <location>
        <begin position="208"/>
        <end position="236"/>
    </location>
</feature>
<dbReference type="SUPFAM" id="SSF54913">
    <property type="entry name" value="GlnB-like"/>
    <property type="match status" value="1"/>
</dbReference>
<dbReference type="EMBL" id="AP012342">
    <property type="protein sequence ID" value="BAM06198.1"/>
    <property type="molecule type" value="Genomic_DNA"/>
</dbReference>
<feature type="domain" description="Oxidoreductase molybdopterin-binding" evidence="2">
    <location>
        <begin position="39"/>
        <end position="176"/>
    </location>
</feature>
<evidence type="ECO:0000256" key="1">
    <source>
        <dbReference type="SAM" id="MobiDB-lite"/>
    </source>
</evidence>
<dbReference type="GO" id="GO:0005524">
    <property type="term" value="F:ATP binding"/>
    <property type="evidence" value="ECO:0007669"/>
    <property type="project" value="TreeGrafter"/>
</dbReference>
<organism evidence="3 4">
    <name type="scientific">Leptospirillum ferrooxidans (strain C2-3)</name>
    <dbReference type="NCBI Taxonomy" id="1162668"/>
    <lineage>
        <taxon>Bacteria</taxon>
        <taxon>Pseudomonadati</taxon>
        <taxon>Nitrospirota</taxon>
        <taxon>Nitrospiria</taxon>
        <taxon>Nitrospirales</taxon>
        <taxon>Nitrospiraceae</taxon>
        <taxon>Leptospirillum</taxon>
    </lineage>
</organism>
<dbReference type="PANTHER" id="PTHR30115">
    <property type="entry name" value="NITROGEN REGULATORY PROTEIN P-II"/>
    <property type="match status" value="1"/>
</dbReference>
<dbReference type="Pfam" id="PF00174">
    <property type="entry name" value="Oxidored_molyb"/>
    <property type="match status" value="1"/>
</dbReference>
<keyword evidence="4" id="KW-1185">Reference proteome</keyword>
<dbReference type="GO" id="GO:0006808">
    <property type="term" value="P:regulation of nitrogen utilization"/>
    <property type="evidence" value="ECO:0007669"/>
    <property type="project" value="InterPro"/>
</dbReference>
<sequence>MKKREGIIPPKFADKFFRIDFESEPLPVLCLYPIPPGIILDDVRLEVCGLEEHPRLIPWSSLSSLPRIKQDIPIICQLFNWYENVQWEGIRLVDLIDHLRVDAPIDGYFAFYSRDGVYFETLSRDEARDPRVLLAFGLNGEPLPEQHGGPLRLVVPFLQGYKSVKWLGGIRVFRNDPVGIKRLLGQSPSGQLNDAWVKRLGVVVPSGKAGDPPPLGAPASASGILSPPKKEDFPTHSLSAPRIDARLLSGEPSGEEGVEVEWGSEKDVLCEIMVIVRPERRQATQKALEEGGFLSYSTYGVLGRGRQKGLKFKGEETSEAAIRFLPRQMFMFVVKESSVNEAVEIIKKANQSGKKGQFGDGKIFVLKMETAIRISTGETGEDAI</sequence>
<dbReference type="Proteomes" id="UP000007382">
    <property type="component" value="Chromosome"/>
</dbReference>
<dbReference type="InterPro" id="IPR002187">
    <property type="entry name" value="N-reg_PII"/>
</dbReference>
<dbReference type="eggNOG" id="COG2041">
    <property type="taxonomic scope" value="Bacteria"/>
</dbReference>